<feature type="domain" description="N-acetyltransferase" evidence="1">
    <location>
        <begin position="2"/>
        <end position="144"/>
    </location>
</feature>
<keyword evidence="2" id="KW-0808">Transferase</keyword>
<sequence length="191" mass="20101">MITIRDESFHDTEAREALLDACFGPARFQKTCERLREGRKPADGLALVVECDGALAGTVRLWHVCAGPNRPALMLGPIAIDPALQSLGLGGKLMREALGRAAALGHKAVLLVGDAPYYARFGFSTQKTGSLWLPGPYERSRFLALELEAGSLDGARGLVSATGAVEDKPDLGALVAAAAQGRLPGLLRPTA</sequence>
<dbReference type="EMBL" id="WURB01000010">
    <property type="protein sequence ID" value="MXQ12817.1"/>
    <property type="molecule type" value="Genomic_DNA"/>
</dbReference>
<dbReference type="CDD" id="cd04301">
    <property type="entry name" value="NAT_SF"/>
    <property type="match status" value="1"/>
</dbReference>
<comment type="caution">
    <text evidence="2">The sequence shown here is derived from an EMBL/GenBank/DDBJ whole genome shotgun (WGS) entry which is preliminary data.</text>
</comment>
<evidence type="ECO:0000313" key="2">
    <source>
        <dbReference type="EMBL" id="MXQ12817.1"/>
    </source>
</evidence>
<organism evidence="2 3">
    <name type="scientific">Microvirga makkahensis</name>
    <dbReference type="NCBI Taxonomy" id="1128670"/>
    <lineage>
        <taxon>Bacteria</taxon>
        <taxon>Pseudomonadati</taxon>
        <taxon>Pseudomonadota</taxon>
        <taxon>Alphaproteobacteria</taxon>
        <taxon>Hyphomicrobiales</taxon>
        <taxon>Methylobacteriaceae</taxon>
        <taxon>Microvirga</taxon>
    </lineage>
</organism>
<reference evidence="2 3" key="1">
    <citation type="submission" date="2019-12" db="EMBL/GenBank/DDBJ databases">
        <authorList>
            <person name="Yuan C.-G."/>
        </authorList>
    </citation>
    <scope>NUCLEOTIDE SEQUENCE [LARGE SCALE GENOMIC DNA]</scope>
    <source>
        <strain evidence="2 3">KCTC 23863</strain>
    </source>
</reference>
<dbReference type="Pfam" id="PF13508">
    <property type="entry name" value="Acetyltransf_7"/>
    <property type="match status" value="1"/>
</dbReference>
<evidence type="ECO:0000259" key="1">
    <source>
        <dbReference type="PROSITE" id="PS51186"/>
    </source>
</evidence>
<proteinExistence type="predicted"/>
<evidence type="ECO:0000313" key="3">
    <source>
        <dbReference type="Proteomes" id="UP000436483"/>
    </source>
</evidence>
<name>A0A7X3MTB2_9HYPH</name>
<dbReference type="SUPFAM" id="SSF55729">
    <property type="entry name" value="Acyl-CoA N-acyltransferases (Nat)"/>
    <property type="match status" value="1"/>
</dbReference>
<dbReference type="AlphaFoldDB" id="A0A7X3MTB2"/>
<dbReference type="RefSeq" id="WP_160885397.1">
    <property type="nucleotide sequence ID" value="NZ_WURB01000010.1"/>
</dbReference>
<dbReference type="OrthoDB" id="9815099at2"/>
<dbReference type="InterPro" id="IPR016181">
    <property type="entry name" value="Acyl_CoA_acyltransferase"/>
</dbReference>
<dbReference type="InterPro" id="IPR000182">
    <property type="entry name" value="GNAT_dom"/>
</dbReference>
<dbReference type="Gene3D" id="3.40.630.30">
    <property type="match status" value="1"/>
</dbReference>
<reference evidence="2 3" key="2">
    <citation type="submission" date="2020-01" db="EMBL/GenBank/DDBJ databases">
        <title>Microvirga sp. nov., an arsenate reduction bacterium isolated from Tibet hotspring sediments.</title>
        <authorList>
            <person name="Xian W.-D."/>
            <person name="Li W.-J."/>
        </authorList>
    </citation>
    <scope>NUCLEOTIDE SEQUENCE [LARGE SCALE GENOMIC DNA]</scope>
    <source>
        <strain evidence="2 3">KCTC 23863</strain>
    </source>
</reference>
<dbReference type="PROSITE" id="PS51186">
    <property type="entry name" value="GNAT"/>
    <property type="match status" value="1"/>
</dbReference>
<keyword evidence="3" id="KW-1185">Reference proteome</keyword>
<dbReference type="GO" id="GO:0016747">
    <property type="term" value="F:acyltransferase activity, transferring groups other than amino-acyl groups"/>
    <property type="evidence" value="ECO:0007669"/>
    <property type="project" value="InterPro"/>
</dbReference>
<accession>A0A7X3MTB2</accession>
<gene>
    <name evidence="2" type="ORF">GR328_15395</name>
</gene>
<dbReference type="Proteomes" id="UP000436483">
    <property type="component" value="Unassembled WGS sequence"/>
</dbReference>
<protein>
    <submittedName>
        <fullName evidence="2">GNAT family N-acetyltransferase</fullName>
    </submittedName>
</protein>